<reference evidence="3 4" key="1">
    <citation type="submission" date="2018-05" db="EMBL/GenBank/DDBJ databases">
        <title>Reference genomes for bee gut microbiota database.</title>
        <authorList>
            <person name="Ellegaard K.M."/>
        </authorList>
    </citation>
    <scope>NUCLEOTIDE SEQUENCE [LARGE SCALE GENOMIC DNA]</scope>
    <source>
        <strain evidence="3 4">ESL0284</strain>
    </source>
</reference>
<keyword evidence="4" id="KW-1185">Reference proteome</keyword>
<dbReference type="EMBL" id="QGLT01000004">
    <property type="protein sequence ID" value="PXY99718.1"/>
    <property type="molecule type" value="Genomic_DNA"/>
</dbReference>
<feature type="compositionally biased region" description="Polar residues" evidence="1">
    <location>
        <begin position="51"/>
        <end position="60"/>
    </location>
</feature>
<evidence type="ECO:0000256" key="2">
    <source>
        <dbReference type="SAM" id="Phobius"/>
    </source>
</evidence>
<accession>A0A318MV60</accession>
<name>A0A318MV60_9PROT</name>
<dbReference type="RefSeq" id="WP_110439338.1">
    <property type="nucleotide sequence ID" value="NZ_CP046393.1"/>
</dbReference>
<evidence type="ECO:0000313" key="3">
    <source>
        <dbReference type="EMBL" id="PXY99718.1"/>
    </source>
</evidence>
<comment type="caution">
    <text evidence="3">The sequence shown here is derived from an EMBL/GenBank/DDBJ whole genome shotgun (WGS) entry which is preliminary data.</text>
</comment>
<feature type="transmembrane region" description="Helical" evidence="2">
    <location>
        <begin position="7"/>
        <end position="25"/>
    </location>
</feature>
<keyword evidence="2" id="KW-0812">Transmembrane</keyword>
<dbReference type="OrthoDB" id="9948009at2"/>
<dbReference type="Proteomes" id="UP000247565">
    <property type="component" value="Unassembled WGS sequence"/>
</dbReference>
<gene>
    <name evidence="3" type="ORF">DK869_07160</name>
</gene>
<proteinExistence type="predicted"/>
<organism evidence="3 4">
    <name type="scientific">Commensalibacter melissae</name>
    <dbReference type="NCBI Taxonomy" id="2070537"/>
    <lineage>
        <taxon>Bacteria</taxon>
        <taxon>Pseudomonadati</taxon>
        <taxon>Pseudomonadota</taxon>
        <taxon>Alphaproteobacteria</taxon>
        <taxon>Acetobacterales</taxon>
        <taxon>Acetobacteraceae</taxon>
    </lineage>
</organism>
<feature type="region of interest" description="Disordered" evidence="1">
    <location>
        <begin position="32"/>
        <end position="60"/>
    </location>
</feature>
<evidence type="ECO:0000256" key="1">
    <source>
        <dbReference type="SAM" id="MobiDB-lite"/>
    </source>
</evidence>
<keyword evidence="2" id="KW-0472">Membrane</keyword>
<protein>
    <submittedName>
        <fullName evidence="3">Uncharacterized protein</fullName>
    </submittedName>
</protein>
<dbReference type="AlphaFoldDB" id="A0A318MV60"/>
<evidence type="ECO:0000313" key="4">
    <source>
        <dbReference type="Proteomes" id="UP000247565"/>
    </source>
</evidence>
<sequence>MKQKGNRLILGIIGGLMVNSMIPFLSCFARHHHHHHVPPPKTVEKKEDENTPQQTIKDADSIPSTIRQKMQENQRVEHYQSLKQENKPALLLPNHYTRGDKGHLNAEQGWVNSKRQRGHHDIGINAPLPQTADPTQNKTRNVFRRAMPIYEPNY</sequence>
<keyword evidence="2" id="KW-1133">Transmembrane helix</keyword>